<keyword evidence="2" id="KW-0479">Metal-binding</keyword>
<dbReference type="InterPro" id="IPR003265">
    <property type="entry name" value="HhH-GPD_domain"/>
</dbReference>
<accession>A0A1M7T4G5</accession>
<feature type="domain" description="HhH-GPD" evidence="5">
    <location>
        <begin position="39"/>
        <end position="206"/>
    </location>
</feature>
<dbReference type="RefSeq" id="WP_072697231.1">
    <property type="nucleotide sequence ID" value="NZ_FRDI01000006.1"/>
</dbReference>
<evidence type="ECO:0000259" key="5">
    <source>
        <dbReference type="SMART" id="SM00478"/>
    </source>
</evidence>
<dbReference type="AlphaFoldDB" id="A0A1M7T4G5"/>
<dbReference type="GO" id="GO:0046872">
    <property type="term" value="F:metal ion binding"/>
    <property type="evidence" value="ECO:0007669"/>
    <property type="project" value="UniProtKB-KW"/>
</dbReference>
<reference evidence="6 7" key="1">
    <citation type="submission" date="2016-12" db="EMBL/GenBank/DDBJ databases">
        <authorList>
            <person name="Song W.-J."/>
            <person name="Kurnit D.M."/>
        </authorList>
    </citation>
    <scope>NUCLEOTIDE SEQUENCE [LARGE SCALE GENOMIC DNA]</scope>
    <source>
        <strain evidence="6 7">DSM 11393</strain>
    </source>
</reference>
<keyword evidence="3" id="KW-0408">Iron</keyword>
<evidence type="ECO:0000313" key="7">
    <source>
        <dbReference type="Proteomes" id="UP000186469"/>
    </source>
</evidence>
<dbReference type="PANTHER" id="PTHR10359">
    <property type="entry name" value="A/G-SPECIFIC ADENINE GLYCOSYLASE/ENDONUCLEASE III"/>
    <property type="match status" value="1"/>
</dbReference>
<evidence type="ECO:0000256" key="4">
    <source>
        <dbReference type="ARBA" id="ARBA00023014"/>
    </source>
</evidence>
<evidence type="ECO:0000256" key="3">
    <source>
        <dbReference type="ARBA" id="ARBA00023004"/>
    </source>
</evidence>
<evidence type="ECO:0000256" key="1">
    <source>
        <dbReference type="ARBA" id="ARBA00022485"/>
    </source>
</evidence>
<gene>
    <name evidence="6" type="ORF">SAMN02745728_01548</name>
</gene>
<dbReference type="CDD" id="cd00056">
    <property type="entry name" value="ENDO3c"/>
    <property type="match status" value="1"/>
</dbReference>
<dbReference type="InterPro" id="IPR023170">
    <property type="entry name" value="HhH_base_excis_C"/>
</dbReference>
<dbReference type="PIRSF" id="PIRSF001435">
    <property type="entry name" value="Nth"/>
    <property type="match status" value="1"/>
</dbReference>
<dbReference type="EMBL" id="FRDI01000006">
    <property type="protein sequence ID" value="SHN65588.1"/>
    <property type="molecule type" value="Genomic_DNA"/>
</dbReference>
<dbReference type="Gene3D" id="1.10.1670.10">
    <property type="entry name" value="Helix-hairpin-Helix base-excision DNA repair enzymes (C-terminal)"/>
    <property type="match status" value="1"/>
</dbReference>
<keyword evidence="7" id="KW-1185">Reference proteome</keyword>
<name>A0A1M7T4G5_9BACT</name>
<organism evidence="6 7">
    <name type="scientific">Desulfovibrio litoralis DSM 11393</name>
    <dbReference type="NCBI Taxonomy" id="1121455"/>
    <lineage>
        <taxon>Bacteria</taxon>
        <taxon>Pseudomonadati</taxon>
        <taxon>Thermodesulfobacteriota</taxon>
        <taxon>Desulfovibrionia</taxon>
        <taxon>Desulfovibrionales</taxon>
        <taxon>Desulfovibrionaceae</taxon>
        <taxon>Desulfovibrio</taxon>
    </lineage>
</organism>
<sequence length="230" mass="26648">MSEREKKLLAYYEALNAHFGTKTWWRADSPFEVSIGAILTQNTAWTNVEKAIKNLKDQQCLNPKLMFELSEAELAELIKPAGFFRVKTKRIKNFLTFLKQESLLAKVDFSDTNLFYLNEYLHEELREKLLKISGIGNETADTVLLYALNQPAFVIDAYTARVFSRHALVESEINYLDLQTFFTDVLPLDTKLYSDYHALIVQVAKDYCLKTKPRCETCPLKSFLEHEPFI</sequence>
<dbReference type="STRING" id="1121455.SAMN02745728_01548"/>
<dbReference type="GO" id="GO:0003824">
    <property type="term" value="F:catalytic activity"/>
    <property type="evidence" value="ECO:0007669"/>
    <property type="project" value="InterPro"/>
</dbReference>
<evidence type="ECO:0000313" key="6">
    <source>
        <dbReference type="EMBL" id="SHN65588.1"/>
    </source>
</evidence>
<proteinExistence type="predicted"/>
<dbReference type="Proteomes" id="UP000186469">
    <property type="component" value="Unassembled WGS sequence"/>
</dbReference>
<dbReference type="OrthoDB" id="9802365at2"/>
<protein>
    <submittedName>
        <fullName evidence="6">DNA-3-methyladenine glycosylase III</fullName>
    </submittedName>
</protein>
<dbReference type="Pfam" id="PF00730">
    <property type="entry name" value="HhH-GPD"/>
    <property type="match status" value="1"/>
</dbReference>
<evidence type="ECO:0000256" key="2">
    <source>
        <dbReference type="ARBA" id="ARBA00022723"/>
    </source>
</evidence>
<dbReference type="PANTHER" id="PTHR10359:SF19">
    <property type="entry name" value="DNA REPAIR GLYCOSYLASE MJ1434-RELATED"/>
    <property type="match status" value="1"/>
</dbReference>
<dbReference type="GO" id="GO:0051539">
    <property type="term" value="F:4 iron, 4 sulfur cluster binding"/>
    <property type="evidence" value="ECO:0007669"/>
    <property type="project" value="UniProtKB-KW"/>
</dbReference>
<keyword evidence="1" id="KW-0004">4Fe-4S</keyword>
<dbReference type="GO" id="GO:0006284">
    <property type="term" value="P:base-excision repair"/>
    <property type="evidence" value="ECO:0007669"/>
    <property type="project" value="InterPro"/>
</dbReference>
<dbReference type="Gene3D" id="1.10.340.30">
    <property type="entry name" value="Hypothetical protein, domain 2"/>
    <property type="match status" value="1"/>
</dbReference>
<dbReference type="SUPFAM" id="SSF48150">
    <property type="entry name" value="DNA-glycosylase"/>
    <property type="match status" value="1"/>
</dbReference>
<dbReference type="InterPro" id="IPR011257">
    <property type="entry name" value="DNA_glycosylase"/>
</dbReference>
<keyword evidence="4" id="KW-0411">Iron-sulfur</keyword>
<dbReference type="SMART" id="SM00478">
    <property type="entry name" value="ENDO3c"/>
    <property type="match status" value="1"/>
</dbReference>